<dbReference type="Pfam" id="PF12787">
    <property type="entry name" value="EcsC"/>
    <property type="match status" value="1"/>
</dbReference>
<accession>A0ABT9VWZ3</accession>
<evidence type="ECO:0000313" key="2">
    <source>
        <dbReference type="Proteomes" id="UP001235840"/>
    </source>
</evidence>
<proteinExistence type="predicted"/>
<comment type="caution">
    <text evidence="1">The sequence shown here is derived from an EMBL/GenBank/DDBJ whole genome shotgun (WGS) entry which is preliminary data.</text>
</comment>
<dbReference type="Proteomes" id="UP001235840">
    <property type="component" value="Unassembled WGS sequence"/>
</dbReference>
<sequence>MRIRKFEKEVYKTSDFMGWTKGVQQKFDGLIPRKVHQSLASALEKGIKSFIEGINLLPKQQMVQVEVENPDDLEGLSKAADKIILYYKRIASAEGAGTGFGGLVSAAIDFPALISIKLKMLQELWVLFGYRLENFEDRLFLLKVFELQFSGEESKQRVWKEVKTWEQNGENEDKTWDDYDWETFYMEYKQSIELRKLFQLIPGFGAIVGAWANYSFLEDLGSTAVTCLQLRYLQSRYDEPITRR</sequence>
<keyword evidence="2" id="KW-1185">Reference proteome</keyword>
<evidence type="ECO:0000313" key="1">
    <source>
        <dbReference type="EMBL" id="MDQ0165518.1"/>
    </source>
</evidence>
<dbReference type="InterPro" id="IPR024787">
    <property type="entry name" value="EcsC"/>
</dbReference>
<dbReference type="PANTHER" id="PTHR41260">
    <property type="entry name" value="PROTEIN ECSC"/>
    <property type="match status" value="1"/>
</dbReference>
<gene>
    <name evidence="1" type="ORF">J2S11_001419</name>
</gene>
<organism evidence="1 2">
    <name type="scientific">Caldalkalibacillus horti</name>
    <dbReference type="NCBI Taxonomy" id="77523"/>
    <lineage>
        <taxon>Bacteria</taxon>
        <taxon>Bacillati</taxon>
        <taxon>Bacillota</taxon>
        <taxon>Bacilli</taxon>
        <taxon>Bacillales</taxon>
        <taxon>Bacillaceae</taxon>
        <taxon>Caldalkalibacillus</taxon>
    </lineage>
</organism>
<name>A0ABT9VWZ3_9BACI</name>
<protein>
    <recommendedName>
        <fullName evidence="3">EcsC family protein</fullName>
    </recommendedName>
</protein>
<dbReference type="PANTHER" id="PTHR41260:SF1">
    <property type="entry name" value="PROTEIN ECSC"/>
    <property type="match status" value="1"/>
</dbReference>
<dbReference type="EMBL" id="JAUSTY010000005">
    <property type="protein sequence ID" value="MDQ0165518.1"/>
    <property type="molecule type" value="Genomic_DNA"/>
</dbReference>
<reference evidence="1 2" key="1">
    <citation type="submission" date="2023-07" db="EMBL/GenBank/DDBJ databases">
        <title>Genomic Encyclopedia of Type Strains, Phase IV (KMG-IV): sequencing the most valuable type-strain genomes for metagenomic binning, comparative biology and taxonomic classification.</title>
        <authorList>
            <person name="Goeker M."/>
        </authorList>
    </citation>
    <scope>NUCLEOTIDE SEQUENCE [LARGE SCALE GENOMIC DNA]</scope>
    <source>
        <strain evidence="1 2">DSM 12751</strain>
    </source>
</reference>
<evidence type="ECO:0008006" key="3">
    <source>
        <dbReference type="Google" id="ProtNLM"/>
    </source>
</evidence>